<organism evidence="1 2">
    <name type="scientific">Celeribacter marinus</name>
    <dbReference type="NCBI Taxonomy" id="1397108"/>
    <lineage>
        <taxon>Bacteria</taxon>
        <taxon>Pseudomonadati</taxon>
        <taxon>Pseudomonadota</taxon>
        <taxon>Alphaproteobacteria</taxon>
        <taxon>Rhodobacterales</taxon>
        <taxon>Roseobacteraceae</taxon>
        <taxon>Celeribacter</taxon>
    </lineage>
</organism>
<evidence type="ECO:0000313" key="1">
    <source>
        <dbReference type="EMBL" id="ALI56063.1"/>
    </source>
</evidence>
<dbReference type="OrthoDB" id="8478788at2"/>
<gene>
    <name evidence="1" type="ORF">IMCC12053_2116</name>
</gene>
<protein>
    <submittedName>
        <fullName evidence="1">Uncharacterized protein</fullName>
    </submittedName>
</protein>
<dbReference type="Gene3D" id="1.10.3230.30">
    <property type="entry name" value="Phage gp6-like head-tail connector protein"/>
    <property type="match status" value="1"/>
</dbReference>
<dbReference type="AlphaFoldDB" id="A0A0N9ZHH4"/>
<name>A0A0N9ZHH4_9RHOB</name>
<dbReference type="KEGG" id="cmar:IMCC12053_2116"/>
<dbReference type="CDD" id="cd08054">
    <property type="entry name" value="gp6"/>
    <property type="match status" value="1"/>
</dbReference>
<dbReference type="Proteomes" id="UP000064920">
    <property type="component" value="Chromosome"/>
</dbReference>
<dbReference type="InterPro" id="IPR011738">
    <property type="entry name" value="Phage_CHP"/>
</dbReference>
<reference evidence="1 2" key="1">
    <citation type="submission" date="2015-05" db="EMBL/GenBank/DDBJ databases">
        <authorList>
            <person name="Wang D.B."/>
            <person name="Wang M."/>
        </authorList>
    </citation>
    <scope>NUCLEOTIDE SEQUENCE [LARGE SCALE GENOMIC DNA]</scope>
    <source>
        <strain evidence="1 2">IMCC 12053</strain>
    </source>
</reference>
<proteinExistence type="predicted"/>
<sequence length="198" mass="21686">MMLMEQTQVPVGVLPLELFKDHLRLGTGFGVDSVQDGMLETYLRAAIAAIEARISKALIARDYSYTVSAWRDLAAQSLPVSPVSAITAFVIVDRAGGEVMIDPSKYMLEPDMHRPRLVSLGFMLPQVPVGGAARIEFTAGFGPTWSDVPGDLAQAVFLLAAHYYEHRFEGAASERDMPFGVAPLLDRYRNIRIFGGRG</sequence>
<dbReference type="STRING" id="1397108.IMCC12053_2116"/>
<dbReference type="PATRIC" id="fig|1397108.4.peg.2168"/>
<dbReference type="EMBL" id="CP012023">
    <property type="protein sequence ID" value="ALI56063.1"/>
    <property type="molecule type" value="Genomic_DNA"/>
</dbReference>
<accession>A0A0N9ZHH4</accession>
<keyword evidence="2" id="KW-1185">Reference proteome</keyword>
<evidence type="ECO:0000313" key="2">
    <source>
        <dbReference type="Proteomes" id="UP000064920"/>
    </source>
</evidence>
<dbReference type="NCBIfam" id="TIGR02215">
    <property type="entry name" value="phage_chp_gp8"/>
    <property type="match status" value="1"/>
</dbReference>